<comment type="caution">
    <text evidence="1">The sequence shown here is derived from an EMBL/GenBank/DDBJ whole genome shotgun (WGS) entry which is preliminary data.</text>
</comment>
<name>A0ABV9I2G6_9FLAO</name>
<evidence type="ECO:0000313" key="2">
    <source>
        <dbReference type="Proteomes" id="UP001596043"/>
    </source>
</evidence>
<dbReference type="RefSeq" id="WP_379982941.1">
    <property type="nucleotide sequence ID" value="NZ_JBHSFV010000024.1"/>
</dbReference>
<organism evidence="1 2">
    <name type="scientific">Dokdonia ponticola</name>
    <dbReference type="NCBI Taxonomy" id="2041041"/>
    <lineage>
        <taxon>Bacteria</taxon>
        <taxon>Pseudomonadati</taxon>
        <taxon>Bacteroidota</taxon>
        <taxon>Flavobacteriia</taxon>
        <taxon>Flavobacteriales</taxon>
        <taxon>Flavobacteriaceae</taxon>
        <taxon>Dokdonia</taxon>
    </lineage>
</organism>
<accession>A0ABV9I2G6</accession>
<keyword evidence="2" id="KW-1185">Reference proteome</keyword>
<dbReference type="EMBL" id="JBHSFV010000024">
    <property type="protein sequence ID" value="MFC4636596.1"/>
    <property type="molecule type" value="Genomic_DNA"/>
</dbReference>
<sequence length="227" mass="26095">MKFYKLSNSIDHTITGNYPQGQKSIVPGNIEQLYGVTVPDNEGLILPELLLENKTIITDFIQVVTVSPAFFLIINDKLRSILSAFSIGRVNSFAIKMHHLKKIIDSHYIFYLLESKEDLCVDYSKSSFFIGKLKDYKYVGETITIDNSIDYRIIKEKLLSKNLYLKSKELHFNFSNIKDDLIRIMNVPFGSGYYISERLKEAIESNNLTGMSFKECNVYNSKIKAVF</sequence>
<dbReference type="Proteomes" id="UP001596043">
    <property type="component" value="Unassembled WGS sequence"/>
</dbReference>
<protein>
    <submittedName>
        <fullName evidence="1">Uncharacterized protein</fullName>
    </submittedName>
</protein>
<reference evidence="2" key="1">
    <citation type="journal article" date="2019" name="Int. J. Syst. Evol. Microbiol.">
        <title>The Global Catalogue of Microorganisms (GCM) 10K type strain sequencing project: providing services to taxonomists for standard genome sequencing and annotation.</title>
        <authorList>
            <consortium name="The Broad Institute Genomics Platform"/>
            <consortium name="The Broad Institute Genome Sequencing Center for Infectious Disease"/>
            <person name="Wu L."/>
            <person name="Ma J."/>
        </authorList>
    </citation>
    <scope>NUCLEOTIDE SEQUENCE [LARGE SCALE GENOMIC DNA]</scope>
    <source>
        <strain evidence="2">YJ-61-S</strain>
    </source>
</reference>
<proteinExistence type="predicted"/>
<evidence type="ECO:0000313" key="1">
    <source>
        <dbReference type="EMBL" id="MFC4636596.1"/>
    </source>
</evidence>
<gene>
    <name evidence="1" type="ORF">ACFO3O_22015</name>
</gene>